<dbReference type="AlphaFoldDB" id="A0A7X2IJ18"/>
<accession>A0A7X2IJ18</accession>
<keyword evidence="3" id="KW-1185">Reference proteome</keyword>
<gene>
    <name evidence="2" type="ORF">GJ700_02570</name>
</gene>
<proteinExistence type="predicted"/>
<keyword evidence="1" id="KW-0812">Transmembrane</keyword>
<dbReference type="RefSeq" id="WP_154371067.1">
    <property type="nucleotide sequence ID" value="NZ_WKJJ01000001.1"/>
</dbReference>
<comment type="caution">
    <text evidence="2">The sequence shown here is derived from an EMBL/GenBank/DDBJ whole genome shotgun (WGS) entry which is preliminary data.</text>
</comment>
<protein>
    <submittedName>
        <fullName evidence="2">Uncharacterized protein</fullName>
    </submittedName>
</protein>
<organism evidence="2 3">
    <name type="scientific">Pseudoduganella rivuli</name>
    <dbReference type="NCBI Taxonomy" id="2666085"/>
    <lineage>
        <taxon>Bacteria</taxon>
        <taxon>Pseudomonadati</taxon>
        <taxon>Pseudomonadota</taxon>
        <taxon>Betaproteobacteria</taxon>
        <taxon>Burkholderiales</taxon>
        <taxon>Oxalobacteraceae</taxon>
        <taxon>Telluria group</taxon>
        <taxon>Pseudoduganella</taxon>
    </lineage>
</organism>
<reference evidence="2 3" key="1">
    <citation type="submission" date="2019-11" db="EMBL/GenBank/DDBJ databases">
        <title>Novel species isolated from a subtropical stream in China.</title>
        <authorList>
            <person name="Lu H."/>
        </authorList>
    </citation>
    <scope>NUCLEOTIDE SEQUENCE [LARGE SCALE GENOMIC DNA]</scope>
    <source>
        <strain evidence="2 3">FT92W</strain>
    </source>
</reference>
<feature type="transmembrane region" description="Helical" evidence="1">
    <location>
        <begin position="312"/>
        <end position="332"/>
    </location>
</feature>
<evidence type="ECO:0000256" key="1">
    <source>
        <dbReference type="SAM" id="Phobius"/>
    </source>
</evidence>
<evidence type="ECO:0000313" key="2">
    <source>
        <dbReference type="EMBL" id="MRV70603.1"/>
    </source>
</evidence>
<sequence length="380" mass="43109">MQEANMDGIAVLRTECSPQVSAAALEFVDIKNELDRLSRSAAGARIVAQCYPTDYPNQTIAPFDFISTLLPFFKYCRPASTRVRRYKALVPTNMVIGDSWRWRPEHLNETKRAKAIQTTYDAFAASSPEHAKTECPRYFFIVPLGIVAAHEAKNRVALFRELAIPHIPALVSEESYPAADRIRIFSLPDADLAVLDGRFVERVQMLHLSTRLLNAYGISVETHWPEDYPEPARFICELNRPRYHDVTSPIVADMYQLNIDSQAEQFEVRATLMEIEAARLPGWSRWLQLALFILGLAFALEFCKPWPNARTFIAALMGGLLMLFAIPVLPFLQCRIRDLRDPYRATHLFDQKRNLRSNAHVNTAPIEHATRAPARSGKVG</sequence>
<keyword evidence="1" id="KW-1133">Transmembrane helix</keyword>
<evidence type="ECO:0000313" key="3">
    <source>
        <dbReference type="Proteomes" id="UP000446768"/>
    </source>
</evidence>
<name>A0A7X2IJ18_9BURK</name>
<dbReference type="EMBL" id="WKJJ01000001">
    <property type="protein sequence ID" value="MRV70603.1"/>
    <property type="molecule type" value="Genomic_DNA"/>
</dbReference>
<dbReference type="Proteomes" id="UP000446768">
    <property type="component" value="Unassembled WGS sequence"/>
</dbReference>
<keyword evidence="1" id="KW-0472">Membrane</keyword>
<feature type="transmembrane region" description="Helical" evidence="1">
    <location>
        <begin position="283"/>
        <end position="300"/>
    </location>
</feature>